<reference evidence="3" key="1">
    <citation type="journal article" date="2023" name="Mol. Phylogenet. Evol.">
        <title>Genome-scale phylogeny and comparative genomics of the fungal order Sordariales.</title>
        <authorList>
            <person name="Hensen N."/>
            <person name="Bonometti L."/>
            <person name="Westerberg I."/>
            <person name="Brannstrom I.O."/>
            <person name="Guillou S."/>
            <person name="Cros-Aarteil S."/>
            <person name="Calhoun S."/>
            <person name="Haridas S."/>
            <person name="Kuo A."/>
            <person name="Mondo S."/>
            <person name="Pangilinan J."/>
            <person name="Riley R."/>
            <person name="LaButti K."/>
            <person name="Andreopoulos B."/>
            <person name="Lipzen A."/>
            <person name="Chen C."/>
            <person name="Yan M."/>
            <person name="Daum C."/>
            <person name="Ng V."/>
            <person name="Clum A."/>
            <person name="Steindorff A."/>
            <person name="Ohm R.A."/>
            <person name="Martin F."/>
            <person name="Silar P."/>
            <person name="Natvig D.O."/>
            <person name="Lalanne C."/>
            <person name="Gautier V."/>
            <person name="Ament-Velasquez S.L."/>
            <person name="Kruys A."/>
            <person name="Hutchinson M.I."/>
            <person name="Powell A.J."/>
            <person name="Barry K."/>
            <person name="Miller A.N."/>
            <person name="Grigoriev I.V."/>
            <person name="Debuchy R."/>
            <person name="Gladieux P."/>
            <person name="Hiltunen Thoren M."/>
            <person name="Johannesson H."/>
        </authorList>
    </citation>
    <scope>NUCLEOTIDE SEQUENCE [LARGE SCALE GENOMIC DNA]</scope>
    <source>
        <strain evidence="3">CBS 340.73</strain>
    </source>
</reference>
<organism evidence="2 3">
    <name type="scientific">Diplogelasinospora grovesii</name>
    <dbReference type="NCBI Taxonomy" id="303347"/>
    <lineage>
        <taxon>Eukaryota</taxon>
        <taxon>Fungi</taxon>
        <taxon>Dikarya</taxon>
        <taxon>Ascomycota</taxon>
        <taxon>Pezizomycotina</taxon>
        <taxon>Sordariomycetes</taxon>
        <taxon>Sordariomycetidae</taxon>
        <taxon>Sordariales</taxon>
        <taxon>Diplogelasinosporaceae</taxon>
        <taxon>Diplogelasinospora</taxon>
    </lineage>
</organism>
<feature type="compositionally biased region" description="Low complexity" evidence="1">
    <location>
        <begin position="540"/>
        <end position="549"/>
    </location>
</feature>
<keyword evidence="3" id="KW-1185">Reference proteome</keyword>
<dbReference type="EMBL" id="MU853853">
    <property type="protein sequence ID" value="KAK3937471.1"/>
    <property type="molecule type" value="Genomic_DNA"/>
</dbReference>
<feature type="region of interest" description="Disordered" evidence="1">
    <location>
        <begin position="84"/>
        <end position="116"/>
    </location>
</feature>
<gene>
    <name evidence="2" type="ORF">QBC46DRAFT_319520</name>
</gene>
<protein>
    <submittedName>
        <fullName evidence="2">Uncharacterized protein</fullName>
    </submittedName>
</protein>
<feature type="region of interest" description="Disordered" evidence="1">
    <location>
        <begin position="486"/>
        <end position="549"/>
    </location>
</feature>
<comment type="caution">
    <text evidence="2">The sequence shown here is derived from an EMBL/GenBank/DDBJ whole genome shotgun (WGS) entry which is preliminary data.</text>
</comment>
<proteinExistence type="predicted"/>
<sequence>MKSSLFEVFANFEYFSIDHIFVAIFKAARIWFQPVLPPLGLYPVRRPGVPLMLSIESIFNNSFFGSLHSLFAMSATSCHEDGAARREQRCSRTPKQSSASAQPRRRRIPRITQPEPGSLYDIMHEHCGTSLYSLPICWTDLHAKLLGVRFEQLPTISEPVPDNVPGRWLEPSQMARNLTTDLHALIKPDTTPGRAFCKNRAMKHVMSTLFPTTLSHPKTAAELDLFFGPRFFKKAIRVPCLWKSPGGCETSFDSAPTLPSTSFSRNGTSGRDCPNSQSLAPNQPMLAYISKSHLAMIRSNLFRVVSGPNGTPNGPVQSLQRLRSKNLVPANANHDPFLVGMFLTMAQAHFYDVQHPLPSQPFPSRPSRSSRPKIPSRVTVRRFQEVKLHIITHDEDSDTSNPNFIIYSTVVTPAFLDRFHDPTKAPVFPEGEKDGDSGMKICYTTVPFWPILGLKERLAKALGTEIAGVADIEELNHIKMWDPLVEPQQPSTPVSTLKRRRAEREPLAEVLNSSFEEDPPSSSDSQPVLSPDAKRRRTTRAATNTLEVY</sequence>
<feature type="compositionally biased region" description="Low complexity" evidence="1">
    <location>
        <begin position="520"/>
        <end position="531"/>
    </location>
</feature>
<dbReference type="AlphaFoldDB" id="A0AAN6N1K6"/>
<evidence type="ECO:0000313" key="2">
    <source>
        <dbReference type="EMBL" id="KAK3937471.1"/>
    </source>
</evidence>
<dbReference type="Proteomes" id="UP001303473">
    <property type="component" value="Unassembled WGS sequence"/>
</dbReference>
<accession>A0AAN6N1K6</accession>
<feature type="region of interest" description="Disordered" evidence="1">
    <location>
        <begin position="251"/>
        <end position="277"/>
    </location>
</feature>
<evidence type="ECO:0000313" key="3">
    <source>
        <dbReference type="Proteomes" id="UP001303473"/>
    </source>
</evidence>
<name>A0AAN6N1K6_9PEZI</name>
<evidence type="ECO:0000256" key="1">
    <source>
        <dbReference type="SAM" id="MobiDB-lite"/>
    </source>
</evidence>